<dbReference type="Pfam" id="PF10754">
    <property type="entry name" value="DUF2569"/>
    <property type="match status" value="1"/>
</dbReference>
<feature type="domain" description="DUF3857" evidence="4">
    <location>
        <begin position="75"/>
        <end position="237"/>
    </location>
</feature>
<evidence type="ECO:0000313" key="5">
    <source>
        <dbReference type="EMBL" id="TWR30605.1"/>
    </source>
</evidence>
<keyword evidence="6" id="KW-1185">Reference proteome</keyword>
<dbReference type="SUPFAM" id="SSF54001">
    <property type="entry name" value="Cysteine proteinases"/>
    <property type="match status" value="1"/>
</dbReference>
<dbReference type="RefSeq" id="WP_146381063.1">
    <property type="nucleotide sequence ID" value="NZ_VOEJ01000002.1"/>
</dbReference>
<dbReference type="Proteomes" id="UP000320042">
    <property type="component" value="Unassembled WGS sequence"/>
</dbReference>
<dbReference type="AlphaFoldDB" id="A0A563UGV5"/>
<evidence type="ECO:0000313" key="6">
    <source>
        <dbReference type="Proteomes" id="UP000320042"/>
    </source>
</evidence>
<name>A0A563UGV5_9SPHI</name>
<evidence type="ECO:0000256" key="1">
    <source>
        <dbReference type="SAM" id="Phobius"/>
    </source>
</evidence>
<proteinExistence type="predicted"/>
<organism evidence="5 6">
    <name type="scientific">Mucilaginibacter pallidiroseus</name>
    <dbReference type="NCBI Taxonomy" id="2599295"/>
    <lineage>
        <taxon>Bacteria</taxon>
        <taxon>Pseudomonadati</taxon>
        <taxon>Bacteroidota</taxon>
        <taxon>Sphingobacteriia</taxon>
        <taxon>Sphingobacteriales</taxon>
        <taxon>Sphingobacteriaceae</taxon>
        <taxon>Mucilaginibacter</taxon>
    </lineage>
</organism>
<feature type="domain" description="Transglutaminase-like" evidence="3">
    <location>
        <begin position="303"/>
        <end position="379"/>
    </location>
</feature>
<accession>A0A563UGV5</accession>
<feature type="transmembrane region" description="Helical" evidence="1">
    <location>
        <begin position="740"/>
        <end position="769"/>
    </location>
</feature>
<keyword evidence="1" id="KW-0812">Transmembrane</keyword>
<dbReference type="Pfam" id="PF01841">
    <property type="entry name" value="Transglut_core"/>
    <property type="match status" value="1"/>
</dbReference>
<keyword evidence="1" id="KW-0472">Membrane</keyword>
<feature type="transmembrane region" description="Helical" evidence="1">
    <location>
        <begin position="698"/>
        <end position="720"/>
    </location>
</feature>
<dbReference type="InterPro" id="IPR038765">
    <property type="entry name" value="Papain-like_cys_pep_sf"/>
</dbReference>
<protein>
    <submittedName>
        <fullName evidence="5">DUF3857 domain-containing protein</fullName>
    </submittedName>
</protein>
<dbReference type="OrthoDB" id="98874at2"/>
<feature type="signal peptide" evidence="2">
    <location>
        <begin position="1"/>
        <end position="27"/>
    </location>
</feature>
<keyword evidence="1" id="KW-1133">Transmembrane helix</keyword>
<feature type="transmembrane region" description="Helical" evidence="1">
    <location>
        <begin position="657"/>
        <end position="677"/>
    </location>
</feature>
<dbReference type="Gene3D" id="3.10.620.30">
    <property type="match status" value="1"/>
</dbReference>
<gene>
    <name evidence="5" type="ORF">FPZ43_06615</name>
</gene>
<feature type="chain" id="PRO_5021930032" evidence="2">
    <location>
        <begin position="28"/>
        <end position="871"/>
    </location>
</feature>
<evidence type="ECO:0000259" key="3">
    <source>
        <dbReference type="Pfam" id="PF01841"/>
    </source>
</evidence>
<dbReference type="InterPro" id="IPR019690">
    <property type="entry name" value="DUF2569"/>
</dbReference>
<dbReference type="Pfam" id="PF12969">
    <property type="entry name" value="DUF3857"/>
    <property type="match status" value="1"/>
</dbReference>
<dbReference type="InterPro" id="IPR002931">
    <property type="entry name" value="Transglutaminase-like"/>
</dbReference>
<sequence>MLTQTKSLLVFALVLAGSILFSTSKAAQPVVHFFDKPSWLLSYKQYDKKIPTREVENGYFFQLFEEQIQVEKQADYSHVIKEIVSEAGIQNGSSISINFDPAYERLDVHQVIVWRNNVPQNRISPKLFKVVADEKELSRFIYQGSYTAYCMLDDIRKGDRIEYAYTITGRNPIFNNKFFRTLYLQSSSPFAQMYKSIQVPTDRKLNIKEFNNPVKATISNRAGTTYYEWNAYQLKAPTYSENQPSWFNNYAHLQISELNNWKEVTNWALSINPVAKHLSGALASQVALLLKNAGADKEKFFRSAVRLVQDEVRYMGVELGEYSHRANNPERVFNQRYGDCKDKSLLLISVLKAGGIDAHMVLVNSNGHIDDFLPSANAFDHAVIVAEIKGKQVWVDPTISYQRGKGTDIYFPNYGRGLVLKAGNDGLTSIPVSDAGKTVIVEEFIVPDKPKEKVKLKVISTYTLYEADRMRDRLASNGLSETEKNYLNYYTRIYPKIQSADSVKISDNEDNNELVTVEQYLLPDFLKKSNDDEGKFDASIYANAINDQLPNIGNKVSTPVYLRYPSSLEYTAKIVLKNGWNIEPENESVNREEYSFIGSTSTDLDTLKLNYQLNFLKDHIPVNKADEARDDFKKISDEELGYSFSYMPDAGKQPKKLNYWILAVAMVLVAGATILYFRIYRTHTFNEHYDLGYPAQPLGGWLILVTIGVFISTIALLINLSTNGYFLASKWGRPVAGVNVTAFNIVFTFEALVNTLILSYAVFCLVLLLRQRDILPKYIKGLYAGYFAYLLIDMIVGEIAFGKYTSHDYTGLVRTAIVATIWILYFEKSERVKNTFIIPYPGAVRKIPFRGFELKQKEVVYYEDDPSIDKG</sequence>
<dbReference type="EMBL" id="VOEJ01000002">
    <property type="protein sequence ID" value="TWR30605.1"/>
    <property type="molecule type" value="Genomic_DNA"/>
</dbReference>
<reference evidence="5 6" key="1">
    <citation type="submission" date="2019-07" db="EMBL/GenBank/DDBJ databases">
        <authorList>
            <person name="Kim J."/>
        </authorList>
    </citation>
    <scope>NUCLEOTIDE SEQUENCE [LARGE SCALE GENOMIC DNA]</scope>
    <source>
        <strain evidence="6">dk17</strain>
    </source>
</reference>
<keyword evidence="2" id="KW-0732">Signal</keyword>
<feature type="transmembrane region" description="Helical" evidence="1">
    <location>
        <begin position="807"/>
        <end position="826"/>
    </location>
</feature>
<dbReference type="Gene3D" id="2.60.40.3140">
    <property type="match status" value="1"/>
</dbReference>
<dbReference type="InterPro" id="IPR024618">
    <property type="entry name" value="DUF3857"/>
</dbReference>
<evidence type="ECO:0000259" key="4">
    <source>
        <dbReference type="Pfam" id="PF12969"/>
    </source>
</evidence>
<evidence type="ECO:0000256" key="2">
    <source>
        <dbReference type="SAM" id="SignalP"/>
    </source>
</evidence>
<comment type="caution">
    <text evidence="5">The sequence shown here is derived from an EMBL/GenBank/DDBJ whole genome shotgun (WGS) entry which is preliminary data.</text>
</comment>
<feature type="transmembrane region" description="Helical" evidence="1">
    <location>
        <begin position="781"/>
        <end position="801"/>
    </location>
</feature>